<name>A0A7L3WTB5_9GRUI</name>
<dbReference type="PANTHER" id="PTHR11783">
    <property type="entry name" value="SULFOTRANSFERASE SULT"/>
    <property type="match status" value="1"/>
</dbReference>
<protein>
    <recommendedName>
        <fullName evidence="3">Sulfotransferase</fullName>
        <ecNumber evidence="3">2.8.2.-</ecNumber>
    </recommendedName>
</protein>
<dbReference type="EMBL" id="VZUJ01089740">
    <property type="protein sequence ID" value="NXV78799.1"/>
    <property type="molecule type" value="Genomic_DNA"/>
</dbReference>
<sequence>ILFLIRNPKDVATSFFYFCNVMSPLPSYDTWDDFFVAFMNKKMPWGCYFEYHSKWNKYAADENIMIISYEELKENPALGVKNIAAFFGIPLTEKELQGVVDRSSFQSMKKNSQKTHGTFGNVFFRKGGISDWKNHFNEDQNKKMDKAYEECLGGTILGTKLKYDVYCKA</sequence>
<dbReference type="Proteomes" id="UP000518911">
    <property type="component" value="Unassembled WGS sequence"/>
</dbReference>
<evidence type="ECO:0000256" key="1">
    <source>
        <dbReference type="ARBA" id="ARBA00005771"/>
    </source>
</evidence>
<dbReference type="AlphaFoldDB" id="A0A7L3WTB5"/>
<reference evidence="5 6" key="1">
    <citation type="submission" date="2019-09" db="EMBL/GenBank/DDBJ databases">
        <title>Bird 10,000 Genomes (B10K) Project - Family phase.</title>
        <authorList>
            <person name="Zhang G."/>
        </authorList>
    </citation>
    <scope>NUCLEOTIDE SEQUENCE [LARGE SCALE GENOMIC DNA]</scope>
    <source>
        <strain evidence="5">OUT-0055</strain>
        <tissue evidence="5">Blood</tissue>
    </source>
</reference>
<dbReference type="InterPro" id="IPR027417">
    <property type="entry name" value="P-loop_NTPase"/>
</dbReference>
<organism evidence="5 6">
    <name type="scientific">Atlantisia rogersi</name>
    <name type="common">Inaccessible Island rail</name>
    <dbReference type="NCBI Taxonomy" id="2478892"/>
    <lineage>
        <taxon>Eukaryota</taxon>
        <taxon>Metazoa</taxon>
        <taxon>Chordata</taxon>
        <taxon>Craniata</taxon>
        <taxon>Vertebrata</taxon>
        <taxon>Euteleostomi</taxon>
        <taxon>Archelosauria</taxon>
        <taxon>Archosauria</taxon>
        <taxon>Dinosauria</taxon>
        <taxon>Saurischia</taxon>
        <taxon>Theropoda</taxon>
        <taxon>Coelurosauria</taxon>
        <taxon>Aves</taxon>
        <taxon>Neognathae</taxon>
        <taxon>Neoaves</taxon>
        <taxon>Gruiformes</taxon>
        <taxon>Rallidae</taxon>
        <taxon>Atlantisia</taxon>
    </lineage>
</organism>
<evidence type="ECO:0000313" key="5">
    <source>
        <dbReference type="EMBL" id="NXV78799.1"/>
    </source>
</evidence>
<dbReference type="InterPro" id="IPR000863">
    <property type="entry name" value="Sulfotransferase_dom"/>
</dbReference>
<feature type="non-terminal residue" evidence="5">
    <location>
        <position position="169"/>
    </location>
</feature>
<keyword evidence="2 3" id="KW-0808">Transferase</keyword>
<dbReference type="Gene3D" id="3.40.50.300">
    <property type="entry name" value="P-loop containing nucleotide triphosphate hydrolases"/>
    <property type="match status" value="1"/>
</dbReference>
<dbReference type="GO" id="GO:0008146">
    <property type="term" value="F:sulfotransferase activity"/>
    <property type="evidence" value="ECO:0007669"/>
    <property type="project" value="InterPro"/>
</dbReference>
<feature type="domain" description="Sulfotransferase" evidence="4">
    <location>
        <begin position="1"/>
        <end position="155"/>
    </location>
</feature>
<keyword evidence="6" id="KW-1185">Reference proteome</keyword>
<accession>A0A7L3WTB5</accession>
<evidence type="ECO:0000259" key="4">
    <source>
        <dbReference type="Pfam" id="PF00685"/>
    </source>
</evidence>
<dbReference type="SUPFAM" id="SSF52540">
    <property type="entry name" value="P-loop containing nucleoside triphosphate hydrolases"/>
    <property type="match status" value="1"/>
</dbReference>
<dbReference type="EC" id="2.8.2.-" evidence="3"/>
<gene>
    <name evidence="5" type="primary">Sult6b1_2</name>
    <name evidence="5" type="ORF">ATLROG_R01457</name>
</gene>
<dbReference type="OrthoDB" id="205623at2759"/>
<evidence type="ECO:0000256" key="3">
    <source>
        <dbReference type="RuleBase" id="RU361155"/>
    </source>
</evidence>
<proteinExistence type="inferred from homology"/>
<feature type="non-terminal residue" evidence="5">
    <location>
        <position position="1"/>
    </location>
</feature>
<evidence type="ECO:0000313" key="6">
    <source>
        <dbReference type="Proteomes" id="UP000518911"/>
    </source>
</evidence>
<evidence type="ECO:0000256" key="2">
    <source>
        <dbReference type="ARBA" id="ARBA00022679"/>
    </source>
</evidence>
<comment type="caution">
    <text evidence="5">The sequence shown here is derived from an EMBL/GenBank/DDBJ whole genome shotgun (WGS) entry which is preliminary data.</text>
</comment>
<comment type="similarity">
    <text evidence="1 3">Belongs to the sulfotransferase 1 family.</text>
</comment>
<dbReference type="Pfam" id="PF00685">
    <property type="entry name" value="Sulfotransfer_1"/>
    <property type="match status" value="1"/>
</dbReference>